<dbReference type="AlphaFoldDB" id="A0AAD4WUX1"/>
<reference evidence="1 2" key="1">
    <citation type="journal article" date="2022" name="G3 (Bethesda)">
        <title>Whole-genome sequence and methylome profiling of the almond [Prunus dulcis (Mill.) D.A. Webb] cultivar 'Nonpareil'.</title>
        <authorList>
            <person name="D'Amico-Willman K.M."/>
            <person name="Ouma W.Z."/>
            <person name="Meulia T."/>
            <person name="Sideli G.M."/>
            <person name="Gradziel T.M."/>
            <person name="Fresnedo-Ramirez J."/>
        </authorList>
    </citation>
    <scope>NUCLEOTIDE SEQUENCE [LARGE SCALE GENOMIC DNA]</scope>
    <source>
        <strain evidence="1">Clone GOH B32 T37-40</strain>
    </source>
</reference>
<dbReference type="Proteomes" id="UP001054821">
    <property type="component" value="Chromosome 1"/>
</dbReference>
<sequence>MSDNSIIDVVAAVSANLYVSDSIPSTGSNTWIINTGASDHMTYDTKFFYKLSSNTHDPYITSANGLPSPITSEGTISLTPTLSLSRSAESRIEFPCEFSGGNSDESDAELPPELFGGSIVGSDDGLPYDVSKSWQNLFSSPSITVYIYLVV</sequence>
<protein>
    <submittedName>
        <fullName evidence="1">Uncharacterized protein</fullName>
    </submittedName>
</protein>
<keyword evidence="2" id="KW-1185">Reference proteome</keyword>
<gene>
    <name evidence="1" type="ORF">L3X38_002936</name>
</gene>
<proteinExistence type="predicted"/>
<dbReference type="EMBL" id="JAJFAZ020000001">
    <property type="protein sequence ID" value="KAI5350045.1"/>
    <property type="molecule type" value="Genomic_DNA"/>
</dbReference>
<evidence type="ECO:0000313" key="1">
    <source>
        <dbReference type="EMBL" id="KAI5350045.1"/>
    </source>
</evidence>
<accession>A0AAD4WUX1</accession>
<evidence type="ECO:0000313" key="2">
    <source>
        <dbReference type="Proteomes" id="UP001054821"/>
    </source>
</evidence>
<comment type="caution">
    <text evidence="1">The sequence shown here is derived from an EMBL/GenBank/DDBJ whole genome shotgun (WGS) entry which is preliminary data.</text>
</comment>
<name>A0AAD4WUX1_PRUDU</name>
<organism evidence="1 2">
    <name type="scientific">Prunus dulcis</name>
    <name type="common">Almond</name>
    <name type="synonym">Amygdalus dulcis</name>
    <dbReference type="NCBI Taxonomy" id="3755"/>
    <lineage>
        <taxon>Eukaryota</taxon>
        <taxon>Viridiplantae</taxon>
        <taxon>Streptophyta</taxon>
        <taxon>Embryophyta</taxon>
        <taxon>Tracheophyta</taxon>
        <taxon>Spermatophyta</taxon>
        <taxon>Magnoliopsida</taxon>
        <taxon>eudicotyledons</taxon>
        <taxon>Gunneridae</taxon>
        <taxon>Pentapetalae</taxon>
        <taxon>rosids</taxon>
        <taxon>fabids</taxon>
        <taxon>Rosales</taxon>
        <taxon>Rosaceae</taxon>
        <taxon>Amygdaloideae</taxon>
        <taxon>Amygdaleae</taxon>
        <taxon>Prunus</taxon>
    </lineage>
</organism>